<sequence length="138" mass="16381">MKVYGLIFIFSSLLILNNCYAQFDLGANDEVNIVPNEEGKIAGGLEFGRQCYWRNGQRRCYNNNNNNNSNNNNRRIYYNNNNNNRRNYNNNNNNNNNRRCRCTNNNNYNNNNNNRRCYCTNNNNSNNNRVRVIYLNGR</sequence>
<accession>A0A914BZU9</accession>
<feature type="chain" id="PRO_5036724174" evidence="1">
    <location>
        <begin position="22"/>
        <end position="138"/>
    </location>
</feature>
<feature type="signal peptide" evidence="1">
    <location>
        <begin position="1"/>
        <end position="21"/>
    </location>
</feature>
<protein>
    <submittedName>
        <fullName evidence="3">Uncharacterized protein</fullName>
    </submittedName>
</protein>
<organism evidence="2 3">
    <name type="scientific">Acrobeloides nanus</name>
    <dbReference type="NCBI Taxonomy" id="290746"/>
    <lineage>
        <taxon>Eukaryota</taxon>
        <taxon>Metazoa</taxon>
        <taxon>Ecdysozoa</taxon>
        <taxon>Nematoda</taxon>
        <taxon>Chromadorea</taxon>
        <taxon>Rhabditida</taxon>
        <taxon>Tylenchina</taxon>
        <taxon>Cephalobomorpha</taxon>
        <taxon>Cephaloboidea</taxon>
        <taxon>Cephalobidae</taxon>
        <taxon>Acrobeloides</taxon>
    </lineage>
</organism>
<dbReference type="AlphaFoldDB" id="A0A914BZU9"/>
<dbReference type="WBParaSite" id="ACRNAN_Path_139.g483.t1">
    <property type="protein sequence ID" value="ACRNAN_Path_139.g483.t1"/>
    <property type="gene ID" value="ACRNAN_Path_139.g483"/>
</dbReference>
<keyword evidence="2" id="KW-1185">Reference proteome</keyword>
<proteinExistence type="predicted"/>
<reference evidence="3" key="1">
    <citation type="submission" date="2022-11" db="UniProtKB">
        <authorList>
            <consortium name="WormBaseParasite"/>
        </authorList>
    </citation>
    <scope>IDENTIFICATION</scope>
</reference>
<evidence type="ECO:0000313" key="3">
    <source>
        <dbReference type="WBParaSite" id="ACRNAN_Path_139.g483.t1"/>
    </source>
</evidence>
<evidence type="ECO:0000256" key="1">
    <source>
        <dbReference type="SAM" id="SignalP"/>
    </source>
</evidence>
<name>A0A914BZU9_9BILA</name>
<keyword evidence="1" id="KW-0732">Signal</keyword>
<dbReference type="Proteomes" id="UP000887540">
    <property type="component" value="Unplaced"/>
</dbReference>
<evidence type="ECO:0000313" key="2">
    <source>
        <dbReference type="Proteomes" id="UP000887540"/>
    </source>
</evidence>